<keyword evidence="2 5" id="KW-0812">Transmembrane</keyword>
<evidence type="ECO:0000313" key="7">
    <source>
        <dbReference type="EMBL" id="KAK9771074.1"/>
    </source>
</evidence>
<reference evidence="7 8" key="1">
    <citation type="submission" date="2024-02" db="EMBL/GenBank/DDBJ databases">
        <title>First draft genome assembly of two strains of Seiridium cardinale.</title>
        <authorList>
            <person name="Emiliani G."/>
            <person name="Scali E."/>
        </authorList>
    </citation>
    <scope>NUCLEOTIDE SEQUENCE [LARGE SCALE GENOMIC DNA]</scope>
    <source>
        <strain evidence="7 8">BM-138-000479</strain>
    </source>
</reference>
<comment type="subcellular location">
    <subcellularLocation>
        <location evidence="1">Membrane</location>
    </subcellularLocation>
</comment>
<dbReference type="InterPro" id="IPR025423">
    <property type="entry name" value="TMEM205-like"/>
</dbReference>
<feature type="transmembrane region" description="Helical" evidence="5">
    <location>
        <begin position="108"/>
        <end position="128"/>
    </location>
</feature>
<evidence type="ECO:0000256" key="4">
    <source>
        <dbReference type="ARBA" id="ARBA00023136"/>
    </source>
</evidence>
<dbReference type="Pfam" id="PF13664">
    <property type="entry name" value="DUF4149"/>
    <property type="match status" value="1"/>
</dbReference>
<evidence type="ECO:0000256" key="1">
    <source>
        <dbReference type="ARBA" id="ARBA00004370"/>
    </source>
</evidence>
<keyword evidence="8" id="KW-1185">Reference proteome</keyword>
<accession>A0ABR2XBD4</accession>
<organism evidence="7 8">
    <name type="scientific">Seiridium cardinale</name>
    <dbReference type="NCBI Taxonomy" id="138064"/>
    <lineage>
        <taxon>Eukaryota</taxon>
        <taxon>Fungi</taxon>
        <taxon>Dikarya</taxon>
        <taxon>Ascomycota</taxon>
        <taxon>Pezizomycotina</taxon>
        <taxon>Sordariomycetes</taxon>
        <taxon>Xylariomycetidae</taxon>
        <taxon>Amphisphaeriales</taxon>
        <taxon>Sporocadaceae</taxon>
        <taxon>Seiridium</taxon>
    </lineage>
</organism>
<comment type="caution">
    <text evidence="7">The sequence shown here is derived from an EMBL/GenBank/DDBJ whole genome shotgun (WGS) entry which is preliminary data.</text>
</comment>
<protein>
    <recommendedName>
        <fullName evidence="6">TMEM205-like domain-containing protein</fullName>
    </recommendedName>
</protein>
<feature type="domain" description="TMEM205-like" evidence="6">
    <location>
        <begin position="42"/>
        <end position="138"/>
    </location>
</feature>
<evidence type="ECO:0000256" key="2">
    <source>
        <dbReference type="ARBA" id="ARBA00022692"/>
    </source>
</evidence>
<dbReference type="EMBL" id="JARVKM010000080">
    <property type="protein sequence ID" value="KAK9771074.1"/>
    <property type="molecule type" value="Genomic_DNA"/>
</dbReference>
<keyword evidence="3 5" id="KW-1133">Transmembrane helix</keyword>
<keyword evidence="4 5" id="KW-0472">Membrane</keyword>
<gene>
    <name evidence="7" type="ORF">SCAR479_12198</name>
</gene>
<name>A0ABR2XBD4_9PEZI</name>
<dbReference type="InterPro" id="IPR053009">
    <property type="entry name" value="Xanthocillin_Biosynth-Assoc"/>
</dbReference>
<evidence type="ECO:0000259" key="6">
    <source>
        <dbReference type="Pfam" id="PF13664"/>
    </source>
</evidence>
<dbReference type="PANTHER" id="PTHR23241:SF106">
    <property type="entry name" value="DUF4149 DOMAIN-CONTAINING PROTEIN"/>
    <property type="match status" value="1"/>
</dbReference>
<evidence type="ECO:0000313" key="8">
    <source>
        <dbReference type="Proteomes" id="UP001465668"/>
    </source>
</evidence>
<feature type="transmembrane region" description="Helical" evidence="5">
    <location>
        <begin position="65"/>
        <end position="88"/>
    </location>
</feature>
<dbReference type="Proteomes" id="UP001465668">
    <property type="component" value="Unassembled WGS sequence"/>
</dbReference>
<feature type="transmembrane region" description="Helical" evidence="5">
    <location>
        <begin position="168"/>
        <end position="188"/>
    </location>
</feature>
<sequence length="195" mass="21264">MAGSLIFSLGPYHILSLPRITPFSLSSVVLHPTIANAVLPRQTFINATASFKTLERPQFATLQRAIFPAYFGIQTILPVALALTYPGNRIAASGIQGALLNEANRWDVAAPLATIFVTGLINWAYCLPATNSITDKRRAQEKKDGKKSWDAAPHSQEMQSLNKQFGKIHGISSLLNLITLIATVTYGFNLSARLQ</sequence>
<evidence type="ECO:0000256" key="3">
    <source>
        <dbReference type="ARBA" id="ARBA00022989"/>
    </source>
</evidence>
<evidence type="ECO:0000256" key="5">
    <source>
        <dbReference type="SAM" id="Phobius"/>
    </source>
</evidence>
<dbReference type="PANTHER" id="PTHR23241">
    <property type="entry name" value="LATE EMBRYOGENESIS ABUNDANT PLANTS LEA-RELATED"/>
    <property type="match status" value="1"/>
</dbReference>
<proteinExistence type="predicted"/>